<keyword evidence="2" id="KW-1185">Reference proteome</keyword>
<name>A0ABS7U567_9BACT</name>
<accession>A0ABS7U567</accession>
<dbReference type="RefSeq" id="WP_224197442.1">
    <property type="nucleotide sequence ID" value="NZ_JAIRAU010000057.1"/>
</dbReference>
<comment type="caution">
    <text evidence="1">The sequence shown here is derived from an EMBL/GenBank/DDBJ whole genome shotgun (WGS) entry which is preliminary data.</text>
</comment>
<dbReference type="Proteomes" id="UP001139031">
    <property type="component" value="Unassembled WGS sequence"/>
</dbReference>
<evidence type="ECO:0000313" key="2">
    <source>
        <dbReference type="Proteomes" id="UP001139031"/>
    </source>
</evidence>
<gene>
    <name evidence="1" type="ORF">K7C98_41315</name>
</gene>
<evidence type="ECO:0000313" key="1">
    <source>
        <dbReference type="EMBL" id="MBZ5715708.1"/>
    </source>
</evidence>
<organism evidence="1 2">
    <name type="scientific">Nannocystis pusilla</name>
    <dbReference type="NCBI Taxonomy" id="889268"/>
    <lineage>
        <taxon>Bacteria</taxon>
        <taxon>Pseudomonadati</taxon>
        <taxon>Myxococcota</taxon>
        <taxon>Polyangia</taxon>
        <taxon>Nannocystales</taxon>
        <taxon>Nannocystaceae</taxon>
        <taxon>Nannocystis</taxon>
    </lineage>
</organism>
<reference evidence="1" key="1">
    <citation type="submission" date="2021-08" db="EMBL/GenBank/DDBJ databases">
        <authorList>
            <person name="Stevens D.C."/>
        </authorList>
    </citation>
    <scope>NUCLEOTIDE SEQUENCE</scope>
    <source>
        <strain evidence="1">DSM 53165</strain>
    </source>
</reference>
<protein>
    <recommendedName>
        <fullName evidence="3">VDE lipocalin domain-containing protein</fullName>
    </recommendedName>
</protein>
<proteinExistence type="predicted"/>
<dbReference type="EMBL" id="JAIRAU010000057">
    <property type="protein sequence ID" value="MBZ5715708.1"/>
    <property type="molecule type" value="Genomic_DNA"/>
</dbReference>
<sequence length="158" mass="16500">MALLATSLGPRLAVELALDDPMIRTPGSFAPLPLHERVSSVTSPGREITMRNIDSRYQAAIAMLFAGVLGCGKDGDGGGGATQTEIDTACQSYCQMAHLCDDEIAADECTATCVDRMGDCMADEQGQAVDDLESCAKEACDDFTSCTVGAGFQCAFGI</sequence>
<evidence type="ECO:0008006" key="3">
    <source>
        <dbReference type="Google" id="ProtNLM"/>
    </source>
</evidence>